<evidence type="ECO:0000256" key="2">
    <source>
        <dbReference type="ARBA" id="ARBA00022679"/>
    </source>
</evidence>
<dbReference type="GO" id="GO:0016020">
    <property type="term" value="C:membrane"/>
    <property type="evidence" value="ECO:0007669"/>
    <property type="project" value="UniProtKB-SubCell"/>
</dbReference>
<evidence type="ECO:0000259" key="12">
    <source>
        <dbReference type="PROSITE" id="PS50089"/>
    </source>
</evidence>
<evidence type="ECO:0000256" key="1">
    <source>
        <dbReference type="ARBA" id="ARBA00004167"/>
    </source>
</evidence>
<keyword evidence="4" id="KW-0479">Metal-binding</keyword>
<evidence type="ECO:0000256" key="7">
    <source>
        <dbReference type="ARBA" id="ARBA00023136"/>
    </source>
</evidence>
<dbReference type="CDD" id="cd16461">
    <property type="entry name" value="RING-H2_EL5-like"/>
    <property type="match status" value="1"/>
</dbReference>
<protein>
    <recommendedName>
        <fullName evidence="12">RING-type domain-containing protein</fullName>
    </recommendedName>
</protein>
<feature type="region of interest" description="Disordered" evidence="10">
    <location>
        <begin position="1"/>
        <end position="24"/>
    </location>
</feature>
<dbReference type="Proteomes" id="UP001327560">
    <property type="component" value="Chromosome 1"/>
</dbReference>
<feature type="transmembrane region" description="Helical" evidence="11">
    <location>
        <begin position="34"/>
        <end position="55"/>
    </location>
</feature>
<keyword evidence="14" id="KW-1185">Reference proteome</keyword>
<evidence type="ECO:0000256" key="3">
    <source>
        <dbReference type="ARBA" id="ARBA00022692"/>
    </source>
</evidence>
<dbReference type="GO" id="GO:0008270">
    <property type="term" value="F:zinc ion binding"/>
    <property type="evidence" value="ECO:0007669"/>
    <property type="project" value="UniProtKB-KW"/>
</dbReference>
<proteinExistence type="inferred from homology"/>
<organism evidence="13 14">
    <name type="scientific">Canna indica</name>
    <name type="common">Indian-shot</name>
    <dbReference type="NCBI Taxonomy" id="4628"/>
    <lineage>
        <taxon>Eukaryota</taxon>
        <taxon>Viridiplantae</taxon>
        <taxon>Streptophyta</taxon>
        <taxon>Embryophyta</taxon>
        <taxon>Tracheophyta</taxon>
        <taxon>Spermatophyta</taxon>
        <taxon>Magnoliopsida</taxon>
        <taxon>Liliopsida</taxon>
        <taxon>Zingiberales</taxon>
        <taxon>Cannaceae</taxon>
        <taxon>Canna</taxon>
    </lineage>
</organism>
<dbReference type="GO" id="GO:0016740">
    <property type="term" value="F:transferase activity"/>
    <property type="evidence" value="ECO:0007669"/>
    <property type="project" value="UniProtKB-KW"/>
</dbReference>
<evidence type="ECO:0000256" key="6">
    <source>
        <dbReference type="ARBA" id="ARBA00022989"/>
    </source>
</evidence>
<sequence>MRRLLDTVPNGTTPGPESQVEGGGSDDSYFNSGLLVILAALLFTLVCVLGLNSIVGCVMRCRRRRFASGTPGPGVAAAATGLKKQALRQIPIVVYGPEITNTTIDDCAICLSEFTKGDTIRMLPECHHGFHVRCIDAWLALQPSCPICRHSVVLDKGESSEVGDTCSQPDDNDIALRTNE</sequence>
<accession>A0AAQ3JRK2</accession>
<feature type="domain" description="RING-type" evidence="12">
    <location>
        <begin position="107"/>
        <end position="149"/>
    </location>
</feature>
<evidence type="ECO:0000256" key="5">
    <source>
        <dbReference type="ARBA" id="ARBA00022833"/>
    </source>
</evidence>
<dbReference type="InterPro" id="IPR001841">
    <property type="entry name" value="Znf_RING"/>
</dbReference>
<evidence type="ECO:0000256" key="10">
    <source>
        <dbReference type="SAM" id="MobiDB-lite"/>
    </source>
</evidence>
<evidence type="ECO:0000256" key="4">
    <source>
        <dbReference type="ARBA" id="ARBA00022723"/>
    </source>
</evidence>
<dbReference type="InterPro" id="IPR044602">
    <property type="entry name" value="ATL10/ATL72-79-like"/>
</dbReference>
<dbReference type="SMART" id="SM00184">
    <property type="entry name" value="RING"/>
    <property type="match status" value="1"/>
</dbReference>
<dbReference type="InterPro" id="IPR013083">
    <property type="entry name" value="Znf_RING/FYVE/PHD"/>
</dbReference>
<keyword evidence="9" id="KW-0863">Zinc-finger</keyword>
<dbReference type="Pfam" id="PF13639">
    <property type="entry name" value="zf-RING_2"/>
    <property type="match status" value="1"/>
</dbReference>
<comment type="subcellular location">
    <subcellularLocation>
        <location evidence="1">Membrane</location>
        <topology evidence="1">Single-pass membrane protein</topology>
    </subcellularLocation>
</comment>
<dbReference type="Gene3D" id="3.30.40.10">
    <property type="entry name" value="Zinc/RING finger domain, C3HC4 (zinc finger)"/>
    <property type="match status" value="1"/>
</dbReference>
<keyword evidence="3 11" id="KW-0812">Transmembrane</keyword>
<evidence type="ECO:0000313" key="14">
    <source>
        <dbReference type="Proteomes" id="UP001327560"/>
    </source>
</evidence>
<feature type="region of interest" description="Disordered" evidence="10">
    <location>
        <begin position="159"/>
        <end position="180"/>
    </location>
</feature>
<evidence type="ECO:0000256" key="8">
    <source>
        <dbReference type="ARBA" id="ARBA00024209"/>
    </source>
</evidence>
<dbReference type="EMBL" id="CP136890">
    <property type="protein sequence ID" value="WOK94183.1"/>
    <property type="molecule type" value="Genomic_DNA"/>
</dbReference>
<gene>
    <name evidence="13" type="ORF">Cni_G02885</name>
</gene>
<keyword evidence="7 11" id="KW-0472">Membrane</keyword>
<reference evidence="13 14" key="1">
    <citation type="submission" date="2023-10" db="EMBL/GenBank/DDBJ databases">
        <title>Chromosome-scale genome assembly provides insights into flower coloration mechanisms of Canna indica.</title>
        <authorList>
            <person name="Li C."/>
        </authorList>
    </citation>
    <scope>NUCLEOTIDE SEQUENCE [LARGE SCALE GENOMIC DNA]</scope>
    <source>
        <tissue evidence="13">Flower</tissue>
    </source>
</reference>
<keyword evidence="5" id="KW-0862">Zinc</keyword>
<evidence type="ECO:0000256" key="11">
    <source>
        <dbReference type="SAM" id="Phobius"/>
    </source>
</evidence>
<dbReference type="PANTHER" id="PTHR46905:SF21">
    <property type="entry name" value="RING-TYPE E3 UBIQUITIN TRANSFERASE"/>
    <property type="match status" value="1"/>
</dbReference>
<dbReference type="AlphaFoldDB" id="A0AAQ3JRK2"/>
<keyword evidence="6 11" id="KW-1133">Transmembrane helix</keyword>
<dbReference type="PROSITE" id="PS50089">
    <property type="entry name" value="ZF_RING_2"/>
    <property type="match status" value="1"/>
</dbReference>
<dbReference type="GO" id="GO:0016567">
    <property type="term" value="P:protein ubiquitination"/>
    <property type="evidence" value="ECO:0007669"/>
    <property type="project" value="InterPro"/>
</dbReference>
<evidence type="ECO:0000313" key="13">
    <source>
        <dbReference type="EMBL" id="WOK94183.1"/>
    </source>
</evidence>
<comment type="similarity">
    <text evidence="8">Belongs to the RING-type zinc finger family. ATL subfamily.</text>
</comment>
<dbReference type="PANTHER" id="PTHR46905">
    <property type="entry name" value="RING-H2 FINGER PROTEIN ATL78"/>
    <property type="match status" value="1"/>
</dbReference>
<dbReference type="SUPFAM" id="SSF57850">
    <property type="entry name" value="RING/U-box"/>
    <property type="match status" value="1"/>
</dbReference>
<keyword evidence="2" id="KW-0808">Transferase</keyword>
<evidence type="ECO:0000256" key="9">
    <source>
        <dbReference type="PROSITE-ProRule" id="PRU00175"/>
    </source>
</evidence>
<name>A0AAQ3JRK2_9LILI</name>